<keyword evidence="6 8" id="KW-0862">Zinc</keyword>
<evidence type="ECO:0000259" key="11">
    <source>
        <dbReference type="PROSITE" id="PS51981"/>
    </source>
</evidence>
<dbReference type="InterPro" id="IPR041677">
    <property type="entry name" value="DNA2/NAM7_AAA_11"/>
</dbReference>
<evidence type="ECO:0000256" key="2">
    <source>
        <dbReference type="ARBA" id="ARBA00022490"/>
    </source>
</evidence>
<dbReference type="GO" id="GO:0002376">
    <property type="term" value="P:immune system process"/>
    <property type="evidence" value="ECO:0007669"/>
    <property type="project" value="UniProtKB-KW"/>
</dbReference>
<feature type="region of interest" description="Disordered" evidence="9">
    <location>
        <begin position="1"/>
        <end position="85"/>
    </location>
</feature>
<evidence type="ECO:0000256" key="4">
    <source>
        <dbReference type="ARBA" id="ARBA00022771"/>
    </source>
</evidence>
<keyword evidence="5" id="KW-0067">ATP-binding</keyword>
<keyword evidence="13" id="KW-1185">Reference proteome</keyword>
<dbReference type="InterPro" id="IPR047187">
    <property type="entry name" value="SF1_C_Upf1"/>
</dbReference>
<feature type="zinc finger region" description="C3H1-type" evidence="8">
    <location>
        <begin position="80"/>
        <end position="108"/>
    </location>
</feature>
<dbReference type="PROSITE" id="PS51981">
    <property type="entry name" value="ZF_RZ"/>
    <property type="match status" value="1"/>
</dbReference>
<keyword evidence="3 8" id="KW-0479">Metal-binding</keyword>
<keyword evidence="7" id="KW-0391">Immunity</keyword>
<dbReference type="Pfam" id="PF20173">
    <property type="entry name" value="ZnF_RZ-type"/>
    <property type="match status" value="1"/>
</dbReference>
<feature type="compositionally biased region" description="Low complexity" evidence="9">
    <location>
        <begin position="53"/>
        <end position="65"/>
    </location>
</feature>
<organism evidence="12 13">
    <name type="scientific">Botrytis galanthina</name>
    <dbReference type="NCBI Taxonomy" id="278940"/>
    <lineage>
        <taxon>Eukaryota</taxon>
        <taxon>Fungi</taxon>
        <taxon>Dikarya</taxon>
        <taxon>Ascomycota</taxon>
        <taxon>Pezizomycotina</taxon>
        <taxon>Leotiomycetes</taxon>
        <taxon>Helotiales</taxon>
        <taxon>Sclerotiniaceae</taxon>
        <taxon>Botrytis</taxon>
    </lineage>
</organism>
<evidence type="ECO:0000313" key="12">
    <source>
        <dbReference type="EMBL" id="THV55108.1"/>
    </source>
</evidence>
<keyword evidence="5" id="KW-0547">Nucleotide-binding</keyword>
<keyword evidence="5" id="KW-0347">Helicase</keyword>
<name>A0A4S8RAP0_9HELO</name>
<dbReference type="Pfam" id="PF13087">
    <property type="entry name" value="AAA_12"/>
    <property type="match status" value="1"/>
</dbReference>
<evidence type="ECO:0000256" key="8">
    <source>
        <dbReference type="PROSITE-ProRule" id="PRU00723"/>
    </source>
</evidence>
<feature type="region of interest" description="Disordered" evidence="9">
    <location>
        <begin position="1092"/>
        <end position="1116"/>
    </location>
</feature>
<dbReference type="PANTHER" id="PTHR10887:SF445">
    <property type="entry name" value="NFX1-TYPE ZINC FINGER-CONTAINING PROTEIN 1"/>
    <property type="match status" value="1"/>
</dbReference>
<evidence type="ECO:0000256" key="5">
    <source>
        <dbReference type="ARBA" id="ARBA00022806"/>
    </source>
</evidence>
<feature type="compositionally biased region" description="Basic and acidic residues" evidence="9">
    <location>
        <begin position="26"/>
        <end position="41"/>
    </location>
</feature>
<gene>
    <name evidence="12" type="ORF">BGAL_0014g00380</name>
</gene>
<dbReference type="GO" id="GO:0005737">
    <property type="term" value="C:cytoplasm"/>
    <property type="evidence" value="ECO:0007669"/>
    <property type="project" value="UniProtKB-SubCell"/>
</dbReference>
<evidence type="ECO:0000256" key="6">
    <source>
        <dbReference type="ARBA" id="ARBA00022833"/>
    </source>
</evidence>
<evidence type="ECO:0000259" key="10">
    <source>
        <dbReference type="PROSITE" id="PS50103"/>
    </source>
</evidence>
<dbReference type="FunFam" id="3.40.50.300:FF:001660">
    <property type="entry name" value="NF-X1 finger and helicase protein, putative"/>
    <property type="match status" value="1"/>
</dbReference>
<feature type="region of interest" description="Disordered" evidence="9">
    <location>
        <begin position="110"/>
        <end position="129"/>
    </location>
</feature>
<sequence>MFSTPSNEVMELAPHASSMASWRGDTVGREWQGRDGEDGSWRGRNKSSGGTGRQSSRRSFGSNVRGRGRGSGEKGPGNPNRSDDICWSFQKTGNCSHGSRCRFSHEVSNTDEVFQQPRSRPEETLDQQEARNTYSSWKYLIKSHPRSNDIRTIEMLWQGALKILDGEDRDNKQMVPQDLENDNFFGREHIRVLLGMTTHTNGAGTYVRLVQPFLDVMTHQALLDCLSIDTCVGNLYNFISGSNGSRAIPFFQSLMTNLLEIHYSSNQTSTDEIERTLIAISTCLRELLRRERHALFHDDLPNVVTSLENSVAIIGVDRDSTAFAIIPSRIQEIQGMIARAKGLLHQEDQQQVDGVSTAVVSTYPREINLPQGRHDNDQMDIISIRILPTEEEIRSEAVEFLPSTDVNQPHFLADPAARLLDTHFRLLRHDIFGELKSVLGGLILSIEAEPSLLENSRLNFANIRAHSYEKAQVADITFNHRRGLEVQISFSHPSQLVKKSKQERRNWWEESKRLAEGVLLCLLSFNGTKCTPLFLTVTKKSTIPELDFSLVSNKSRAIITAKLATRSSDDFESLTLLNSSSARGILVELPSVILATFTPILENLQDMQRLNRLPFRQWMLPDRRQFGSSATLDIPPPLYARGSKFTYSLDSILQDRSKGDLLIKTSESSVDDAGLIDEIEQRTELDRGQSEALLAALLREFCHIQGPPGTGKSFLGVKLVKVLLSCKTARLGPIIIVCYTNHALDQFLEHLVQSGIEKVIRIGGQSKSKILDGKNLRVVSQGETTTKPESNTLRTSHSALENEEHYVKKLLRQLNGLGDYPDWGSLKDYVARHHYKIYQQFDRFDEEGFETVGGEPFDLWLRYNTEMERQAPVFSETHTIADLIEIANFNVHALYGNEKIILVRHLAEEAPSVEHVISIGDHEQLRPSTNNYNLSLESQAGAPYKLDRSQFERLSVGDPGRLTLPVAQLNIQRRMRPDISRLIKKIYPRLVDHNVTKILADVVGMRKNTYWLDHTNLQDNANGDDADKKSHSNIWEVEMTAALVRHIVRQGIYSSSDIAVLTPYSGQLQKLRTHMGKEFEIVLSERDQEVLARDGFTTSDEKPDTPTSTSGDRKPLEKKNLSELLRIATVDNFQGEEAKVVIVSLVRSNKENNVGFLRTTNRINVLLSRAQHGLYLIGNSDTYSSVAMWKHVLGMLRETNSVGNSFALCCPRHPETEIQVSEPDDFARWSPEGGCNLSSCAKLSDVQSRANGFMSLADTHAKNTPAEKIVDCVIHVAVPSEPAIIIASKPVIQDKTADCVNPAVSFPAVTNSPRVDLLELKSYKEINLEDTPIIALACGHFFTAESLDGLVGMSEVYQQNIHGDFTAIKETTSLASSVPQCPDCQCPLRQYATPRYNRVINRAVIDEMSKRFLVSGQVELLELERKILHLEKEFENSVPGLIQVVEEGTWEEVKVSKLLEERDKKWRQLEKTVMRFCERFKDKHQPATKLHNAIVTLFRQQPLENVLSDLSIAEGARKSPRDRRIAFAGAGAMLKVQYLTLADRFPIAQKLRSCDSSIKISGGPPDQLAKPFFKSCLSYIESCRDESLPKLAVEGILYFAKIARLFDLYTRSDANPDAGGNKFPSQTEKAKSLLDEARGLCGEGFQNADLLLIAVENSIKHLGREWYEEVTKEELDAIRNAMVSGRGGIATHSGHWYECKKGHPFAIGECGMPMEEARCPECGSRIGGQRHDLVEGVVRSEKMEG</sequence>
<evidence type="ECO:0000256" key="7">
    <source>
        <dbReference type="ARBA" id="ARBA00022859"/>
    </source>
</evidence>
<dbReference type="Proteomes" id="UP000308671">
    <property type="component" value="Unassembled WGS sequence"/>
</dbReference>
<proteinExistence type="predicted"/>
<dbReference type="InterPro" id="IPR045055">
    <property type="entry name" value="DNA2/NAM7-like"/>
</dbReference>
<dbReference type="InterPro" id="IPR046439">
    <property type="entry name" value="ZF_RZ_dom"/>
</dbReference>
<dbReference type="OrthoDB" id="2423195at2759"/>
<evidence type="ECO:0000256" key="1">
    <source>
        <dbReference type="ARBA" id="ARBA00004496"/>
    </source>
</evidence>
<keyword evidence="4 8" id="KW-0863">Zinc-finger</keyword>
<comment type="subcellular location">
    <subcellularLocation>
        <location evidence="1">Cytoplasm</location>
    </subcellularLocation>
</comment>
<feature type="domain" description="RZ-type" evidence="11">
    <location>
        <begin position="1670"/>
        <end position="1745"/>
    </location>
</feature>
<keyword evidence="2" id="KW-0963">Cytoplasm</keyword>
<comment type="caution">
    <text evidence="12">The sequence shown here is derived from an EMBL/GenBank/DDBJ whole genome shotgun (WGS) entry which is preliminary data.</text>
</comment>
<dbReference type="InterPro" id="IPR027417">
    <property type="entry name" value="P-loop_NTPase"/>
</dbReference>
<dbReference type="PROSITE" id="PS50103">
    <property type="entry name" value="ZF_C3H1"/>
    <property type="match status" value="1"/>
</dbReference>
<dbReference type="GO" id="GO:0004386">
    <property type="term" value="F:helicase activity"/>
    <property type="evidence" value="ECO:0007669"/>
    <property type="project" value="InterPro"/>
</dbReference>
<dbReference type="InterPro" id="IPR041679">
    <property type="entry name" value="DNA2/NAM7-like_C"/>
</dbReference>
<dbReference type="SMART" id="SM00356">
    <property type="entry name" value="ZnF_C3H1"/>
    <property type="match status" value="1"/>
</dbReference>
<evidence type="ECO:0000256" key="3">
    <source>
        <dbReference type="ARBA" id="ARBA00022723"/>
    </source>
</evidence>
<reference evidence="12 13" key="1">
    <citation type="submission" date="2017-12" db="EMBL/GenBank/DDBJ databases">
        <title>Comparative genomics of Botrytis spp.</title>
        <authorList>
            <person name="Valero-Jimenez C.A."/>
            <person name="Tapia P."/>
            <person name="Veloso J."/>
            <person name="Silva-Moreno E."/>
            <person name="Staats M."/>
            <person name="Valdes J.H."/>
            <person name="Van Kan J.A.L."/>
        </authorList>
    </citation>
    <scope>NUCLEOTIDE SEQUENCE [LARGE SCALE GENOMIC DNA]</scope>
    <source>
        <strain evidence="12 13">MUCL435</strain>
    </source>
</reference>
<dbReference type="PANTHER" id="PTHR10887">
    <property type="entry name" value="DNA2/NAM7 HELICASE FAMILY"/>
    <property type="match status" value="1"/>
</dbReference>
<keyword evidence="5" id="KW-0378">Hydrolase</keyword>
<dbReference type="Gene3D" id="6.10.250.3220">
    <property type="match status" value="1"/>
</dbReference>
<dbReference type="GO" id="GO:0031048">
    <property type="term" value="P:regulatory ncRNA-mediated heterochromatin formation"/>
    <property type="evidence" value="ECO:0007669"/>
    <property type="project" value="TreeGrafter"/>
</dbReference>
<dbReference type="EMBL" id="PQXL01000014">
    <property type="protein sequence ID" value="THV55108.1"/>
    <property type="molecule type" value="Genomic_DNA"/>
</dbReference>
<dbReference type="Pfam" id="PF13086">
    <property type="entry name" value="AAA_11"/>
    <property type="match status" value="1"/>
</dbReference>
<accession>A0A4S8RAP0</accession>
<dbReference type="GO" id="GO:0008270">
    <property type="term" value="F:zinc ion binding"/>
    <property type="evidence" value="ECO:0007669"/>
    <property type="project" value="UniProtKB-KW"/>
</dbReference>
<dbReference type="InterPro" id="IPR000571">
    <property type="entry name" value="Znf_CCCH"/>
</dbReference>
<feature type="domain" description="C3H1-type" evidence="10">
    <location>
        <begin position="80"/>
        <end position="108"/>
    </location>
</feature>
<dbReference type="Gene3D" id="3.40.50.300">
    <property type="entry name" value="P-loop containing nucleotide triphosphate hydrolases"/>
    <property type="match status" value="2"/>
</dbReference>
<dbReference type="SUPFAM" id="SSF52540">
    <property type="entry name" value="P-loop containing nucleoside triphosphate hydrolases"/>
    <property type="match status" value="1"/>
</dbReference>
<dbReference type="Pfam" id="PF00642">
    <property type="entry name" value="zf-CCCH"/>
    <property type="match status" value="1"/>
</dbReference>
<dbReference type="InterPro" id="IPR036855">
    <property type="entry name" value="Znf_CCCH_sf"/>
</dbReference>
<evidence type="ECO:0000313" key="13">
    <source>
        <dbReference type="Proteomes" id="UP000308671"/>
    </source>
</evidence>
<dbReference type="GO" id="GO:0031380">
    <property type="term" value="C:nuclear RNA-directed RNA polymerase complex"/>
    <property type="evidence" value="ECO:0007669"/>
    <property type="project" value="TreeGrafter"/>
</dbReference>
<evidence type="ECO:0000256" key="9">
    <source>
        <dbReference type="SAM" id="MobiDB-lite"/>
    </source>
</evidence>
<protein>
    <submittedName>
        <fullName evidence="12">Uncharacterized protein</fullName>
    </submittedName>
</protein>
<dbReference type="CDD" id="cd18808">
    <property type="entry name" value="SF1_C_Upf1"/>
    <property type="match status" value="1"/>
</dbReference>
<dbReference type="SUPFAM" id="SSF90229">
    <property type="entry name" value="CCCH zinc finger"/>
    <property type="match status" value="1"/>
</dbReference>